<organism evidence="1">
    <name type="scientific">marine sediment metagenome</name>
    <dbReference type="NCBI Taxonomy" id="412755"/>
    <lineage>
        <taxon>unclassified sequences</taxon>
        <taxon>metagenomes</taxon>
        <taxon>ecological metagenomes</taxon>
    </lineage>
</organism>
<gene>
    <name evidence="1" type="ORF">S01H1_19376</name>
</gene>
<accession>X0TKL1</accession>
<proteinExistence type="predicted"/>
<evidence type="ECO:0000313" key="1">
    <source>
        <dbReference type="EMBL" id="GAF93789.1"/>
    </source>
</evidence>
<name>X0TKL1_9ZZZZ</name>
<feature type="non-terminal residue" evidence="1">
    <location>
        <position position="1"/>
    </location>
</feature>
<comment type="caution">
    <text evidence="1">The sequence shown here is derived from an EMBL/GenBank/DDBJ whole genome shotgun (WGS) entry which is preliminary data.</text>
</comment>
<reference evidence="1" key="1">
    <citation type="journal article" date="2014" name="Front. Microbiol.">
        <title>High frequency of phylogenetically diverse reductive dehalogenase-homologous genes in deep subseafloor sedimentary metagenomes.</title>
        <authorList>
            <person name="Kawai M."/>
            <person name="Futagami T."/>
            <person name="Toyoda A."/>
            <person name="Takaki Y."/>
            <person name="Nishi S."/>
            <person name="Hori S."/>
            <person name="Arai W."/>
            <person name="Tsubouchi T."/>
            <person name="Morono Y."/>
            <person name="Uchiyama I."/>
            <person name="Ito T."/>
            <person name="Fujiyama A."/>
            <person name="Inagaki F."/>
            <person name="Takami H."/>
        </authorList>
    </citation>
    <scope>NUCLEOTIDE SEQUENCE</scope>
    <source>
        <strain evidence="1">Expedition CK06-06</strain>
    </source>
</reference>
<protein>
    <submittedName>
        <fullName evidence="1">Uncharacterized protein</fullName>
    </submittedName>
</protein>
<dbReference type="AlphaFoldDB" id="X0TKL1"/>
<dbReference type="EMBL" id="BARS01010458">
    <property type="protein sequence ID" value="GAF93789.1"/>
    <property type="molecule type" value="Genomic_DNA"/>
</dbReference>
<sequence length="41" mass="4304">ACGPKNVKTLKQRPITKTRPNKLTEGTLTCLGLGPAKQAIG</sequence>